<gene>
    <name evidence="1" type="ORF">M2280_000696</name>
</gene>
<comment type="caution">
    <text evidence="1">The sequence shown here is derived from an EMBL/GenBank/DDBJ whole genome shotgun (WGS) entry which is preliminary data.</text>
</comment>
<keyword evidence="2" id="KW-1185">Reference proteome</keyword>
<dbReference type="RefSeq" id="WP_280758889.1">
    <property type="nucleotide sequence ID" value="NZ_JARXVC010000002.1"/>
</dbReference>
<sequence length="79" mass="8664">MTARGKRGAVAPGTKVHTLNDFQQHTGERVVYIDVATRQSKEVGIVSHVDSKWVYVHYEGSPGPLATHPNNLRLAGDQL</sequence>
<organism evidence="1 2">
    <name type="scientific">Prescottella agglutinans</name>
    <dbReference type="NCBI Taxonomy" id="1644129"/>
    <lineage>
        <taxon>Bacteria</taxon>
        <taxon>Bacillati</taxon>
        <taxon>Actinomycetota</taxon>
        <taxon>Actinomycetes</taxon>
        <taxon>Mycobacteriales</taxon>
        <taxon>Nocardiaceae</taxon>
        <taxon>Prescottella</taxon>
    </lineage>
</organism>
<evidence type="ECO:0000313" key="1">
    <source>
        <dbReference type="EMBL" id="MDH6279487.1"/>
    </source>
</evidence>
<accession>A0ABT6M5A7</accession>
<name>A0ABT6M5A7_9NOCA</name>
<dbReference type="Proteomes" id="UP001160334">
    <property type="component" value="Unassembled WGS sequence"/>
</dbReference>
<proteinExistence type="predicted"/>
<reference evidence="1 2" key="1">
    <citation type="submission" date="2023-04" db="EMBL/GenBank/DDBJ databases">
        <title>Forest soil microbial communities from Buena Vista Peninsula, Colon Province, Panama.</title>
        <authorList>
            <person name="Bouskill N."/>
        </authorList>
    </citation>
    <scope>NUCLEOTIDE SEQUENCE [LARGE SCALE GENOMIC DNA]</scope>
    <source>
        <strain evidence="1 2">CFH S0262</strain>
    </source>
</reference>
<evidence type="ECO:0000313" key="2">
    <source>
        <dbReference type="Proteomes" id="UP001160334"/>
    </source>
</evidence>
<dbReference type="EMBL" id="JARXVC010000002">
    <property type="protein sequence ID" value="MDH6279487.1"/>
    <property type="molecule type" value="Genomic_DNA"/>
</dbReference>
<protein>
    <submittedName>
        <fullName evidence="1">Uncharacterized protein</fullName>
    </submittedName>
</protein>